<comment type="caution">
    <text evidence="2">The sequence shown here is derived from an EMBL/GenBank/DDBJ whole genome shotgun (WGS) entry which is preliminary data.</text>
</comment>
<evidence type="ECO:0000313" key="2">
    <source>
        <dbReference type="EMBL" id="MBH8572484.1"/>
    </source>
</evidence>
<dbReference type="Pfam" id="PF19728">
    <property type="entry name" value="DUF6220"/>
    <property type="match status" value="1"/>
</dbReference>
<keyword evidence="1" id="KW-0472">Membrane</keyword>
<accession>A0A8J7LFZ4</accession>
<feature type="transmembrane region" description="Helical" evidence="1">
    <location>
        <begin position="20"/>
        <end position="46"/>
    </location>
</feature>
<protein>
    <submittedName>
        <fullName evidence="2">Uncharacterized protein</fullName>
    </submittedName>
</protein>
<proteinExistence type="predicted"/>
<dbReference type="EMBL" id="JAECZA010000012">
    <property type="protein sequence ID" value="MBH8572484.1"/>
    <property type="molecule type" value="Genomic_DNA"/>
</dbReference>
<name>A0A8J7LFZ4_9NOST</name>
<keyword evidence="1" id="KW-0812">Transmembrane</keyword>
<evidence type="ECO:0000313" key="3">
    <source>
        <dbReference type="Proteomes" id="UP000662314"/>
    </source>
</evidence>
<feature type="transmembrane region" description="Helical" evidence="1">
    <location>
        <begin position="58"/>
        <end position="77"/>
    </location>
</feature>
<reference evidence="2 3" key="1">
    <citation type="journal article" date="2021" name="Int. J. Syst. Evol. Microbiol.">
        <title>Amazonocrinis nigriterrae gen. nov., sp. nov., Atlanticothrix silvestris gen. nov., sp. nov. and Dendronalium phyllosphericum gen. nov., sp. nov., nostocacean cyanobacteria from Brazilian environments.</title>
        <authorList>
            <person name="Alvarenga D.O."/>
            <person name="Andreote A.P.D."/>
            <person name="Branco L.H.Z."/>
            <person name="Delbaje E."/>
            <person name="Cruz R.B."/>
            <person name="Varani A.M."/>
            <person name="Fiore M.F."/>
        </authorList>
    </citation>
    <scope>NUCLEOTIDE SEQUENCE [LARGE SCALE GENOMIC DNA]</scope>
    <source>
        <strain evidence="2 3">CENA369</strain>
    </source>
</reference>
<gene>
    <name evidence="2" type="ORF">I8752_05420</name>
</gene>
<dbReference type="RefSeq" id="WP_214431303.1">
    <property type="nucleotide sequence ID" value="NZ_CAWPUQ010000024.1"/>
</dbReference>
<sequence>MTQTSFDADSRQSPARSIQIVFFTLAVLFNLCLIAQILTVGMAFFYNPEWWKIHVWLVRGYSGLAPILLGLVYLSPFPQRVQSLTKAIPILLGLQFLTIHLKTSLPLGVLHPLIGFALLSVSTTLVHRSQRVVFPQTEAD</sequence>
<dbReference type="Proteomes" id="UP000662314">
    <property type="component" value="Unassembled WGS sequence"/>
</dbReference>
<organism evidence="2 3">
    <name type="scientific">Dendronalium phyllosphericum CENA369</name>
    <dbReference type="NCBI Taxonomy" id="1725256"/>
    <lineage>
        <taxon>Bacteria</taxon>
        <taxon>Bacillati</taxon>
        <taxon>Cyanobacteriota</taxon>
        <taxon>Cyanophyceae</taxon>
        <taxon>Nostocales</taxon>
        <taxon>Nostocaceae</taxon>
        <taxon>Dendronalium</taxon>
        <taxon>Dendronalium phyllosphericum</taxon>
    </lineage>
</organism>
<dbReference type="AlphaFoldDB" id="A0A8J7LFZ4"/>
<keyword evidence="3" id="KW-1185">Reference proteome</keyword>
<keyword evidence="1" id="KW-1133">Transmembrane helix</keyword>
<evidence type="ECO:0000256" key="1">
    <source>
        <dbReference type="SAM" id="Phobius"/>
    </source>
</evidence>
<dbReference type="InterPro" id="IPR046192">
    <property type="entry name" value="DUF6220"/>
</dbReference>